<proteinExistence type="predicted"/>
<feature type="transmembrane region" description="Helical" evidence="1">
    <location>
        <begin position="88"/>
        <end position="109"/>
    </location>
</feature>
<feature type="transmembrane region" description="Helical" evidence="1">
    <location>
        <begin position="390"/>
        <end position="409"/>
    </location>
</feature>
<accession>A0A938BPZ1</accession>
<sequence length="593" mass="66211">MIRADASRLRLALLLAAAAAALFAGWKLLWFLTDDAYIAFRYISNARLGYGYVWNAPPFSPVEGYTSFLWVVLLDLVWRVLGVEPPAAANTLALLFALATLALTARMVWRLTWTQERERLRLPLLALTLAGLVSHRTFITWSSSGLETAMFNALVAAWVYAAGFLPAGSRRRPLAIAGAAAALCLTRPDGLLFALATLPIVWLALPGSSVRERARGLWALAPLAVVPTHLLWRRAFYGAWLPNTYYAKYTGPWPESGWRYAASFVLEYALWVWLALALAVLLPRWPMLRERLRAELRGGGGRDAGSVRAAAKPAASATAPGRGAAATPASGGPALAWTLVALALLAHLLYYTLVIGGDHFEYRVYSHIVPLSLVAFVWMLNLARIRPRASLALMAAAVLLALPVPWTHWAQTRRLETREETFLMRAPVAPHWPAAARWYARTFDALQDWLINRFVCVRHQEHRVLHRFEVETYPTRAEGSRIGPDGQPVLAELAVGVPAWVLPRVHIIDLWGLNDHVIARSDRITAPKRQMAHDREPPEGYVECFQPNVFLAGPRRMQVFRREPQLTPQQIAACEAQWRAWLRQRPTRTRSGG</sequence>
<comment type="caution">
    <text evidence="2">The sequence shown here is derived from an EMBL/GenBank/DDBJ whole genome shotgun (WGS) entry which is preliminary data.</text>
</comment>
<feature type="transmembrane region" description="Helical" evidence="1">
    <location>
        <begin position="121"/>
        <end position="139"/>
    </location>
</feature>
<protein>
    <submittedName>
        <fullName evidence="2">Uncharacterized protein</fullName>
    </submittedName>
</protein>
<feature type="transmembrane region" description="Helical" evidence="1">
    <location>
        <begin position="151"/>
        <end position="168"/>
    </location>
</feature>
<keyword evidence="1" id="KW-1133">Transmembrane helix</keyword>
<evidence type="ECO:0000313" key="2">
    <source>
        <dbReference type="EMBL" id="MBM3316351.1"/>
    </source>
</evidence>
<dbReference type="EMBL" id="VGIY01000007">
    <property type="protein sequence ID" value="MBM3316351.1"/>
    <property type="molecule type" value="Genomic_DNA"/>
</dbReference>
<feature type="transmembrane region" description="Helical" evidence="1">
    <location>
        <begin position="364"/>
        <end position="383"/>
    </location>
</feature>
<gene>
    <name evidence="2" type="ORF">FJY75_00720</name>
</gene>
<keyword evidence="1" id="KW-0812">Transmembrane</keyword>
<reference evidence="2" key="1">
    <citation type="submission" date="2019-03" db="EMBL/GenBank/DDBJ databases">
        <title>Lake Tanganyika Metagenome-Assembled Genomes (MAGs).</title>
        <authorList>
            <person name="Tran P."/>
        </authorList>
    </citation>
    <scope>NUCLEOTIDE SEQUENCE</scope>
    <source>
        <strain evidence="2">M_DeepCast_400m_m2_100</strain>
    </source>
</reference>
<evidence type="ECO:0000256" key="1">
    <source>
        <dbReference type="SAM" id="Phobius"/>
    </source>
</evidence>
<name>A0A938BPZ1_UNCEI</name>
<keyword evidence="1" id="KW-0472">Membrane</keyword>
<feature type="transmembrane region" description="Helical" evidence="1">
    <location>
        <begin position="260"/>
        <end position="282"/>
    </location>
</feature>
<organism evidence="2 3">
    <name type="scientific">Eiseniibacteriota bacterium</name>
    <dbReference type="NCBI Taxonomy" id="2212470"/>
    <lineage>
        <taxon>Bacteria</taxon>
        <taxon>Candidatus Eiseniibacteriota</taxon>
    </lineage>
</organism>
<dbReference type="Proteomes" id="UP000748308">
    <property type="component" value="Unassembled WGS sequence"/>
</dbReference>
<feature type="transmembrane region" description="Helical" evidence="1">
    <location>
        <begin position="12"/>
        <end position="32"/>
    </location>
</feature>
<dbReference type="AlphaFoldDB" id="A0A938BPZ1"/>
<feature type="transmembrane region" description="Helical" evidence="1">
    <location>
        <begin position="334"/>
        <end position="352"/>
    </location>
</feature>
<feature type="transmembrane region" description="Helical" evidence="1">
    <location>
        <begin position="174"/>
        <end position="205"/>
    </location>
</feature>
<evidence type="ECO:0000313" key="3">
    <source>
        <dbReference type="Proteomes" id="UP000748308"/>
    </source>
</evidence>